<organism evidence="1 2">
    <name type="scientific">Panagrolaimus sp. ES5</name>
    <dbReference type="NCBI Taxonomy" id="591445"/>
    <lineage>
        <taxon>Eukaryota</taxon>
        <taxon>Metazoa</taxon>
        <taxon>Ecdysozoa</taxon>
        <taxon>Nematoda</taxon>
        <taxon>Chromadorea</taxon>
        <taxon>Rhabditida</taxon>
        <taxon>Tylenchina</taxon>
        <taxon>Panagrolaimomorpha</taxon>
        <taxon>Panagrolaimoidea</taxon>
        <taxon>Panagrolaimidae</taxon>
        <taxon>Panagrolaimus</taxon>
    </lineage>
</organism>
<accession>A0AC34FX29</accession>
<reference evidence="2" key="1">
    <citation type="submission" date="2022-11" db="UniProtKB">
        <authorList>
            <consortium name="WormBaseParasite"/>
        </authorList>
    </citation>
    <scope>IDENTIFICATION</scope>
</reference>
<sequence length="247" mass="29023">KALARLTQKHLKYVDFDDCNDLPADYYKFFKNECSFDDSRLDLCCVKKPTLSQFFELTSTDRSIITHFEKFFRRMPSTKRIFPAVQSLSFHPCFCEEDFEDFPFVFTTAAVKDFSNLLVESMPNLTNVVANFSAQPEQRMFSWKRVYNEMKKFTPEMFEHIPSKVKGSLNFYVVDNHESLKKASSLNQIIKLIPKTNPGVDFDHIHKRLVKKFDIHDGLTFDFTLQLSEEESEDEYSSENESDEMEE</sequence>
<evidence type="ECO:0000313" key="2">
    <source>
        <dbReference type="WBParaSite" id="ES5_v2.g21911.t1"/>
    </source>
</evidence>
<protein>
    <submittedName>
        <fullName evidence="2">DUF38 domain-containing protein</fullName>
    </submittedName>
</protein>
<proteinExistence type="predicted"/>
<dbReference type="WBParaSite" id="ES5_v2.g21911.t1">
    <property type="protein sequence ID" value="ES5_v2.g21911.t1"/>
    <property type="gene ID" value="ES5_v2.g21911"/>
</dbReference>
<name>A0AC34FX29_9BILA</name>
<evidence type="ECO:0000313" key="1">
    <source>
        <dbReference type="Proteomes" id="UP000887579"/>
    </source>
</evidence>
<dbReference type="Proteomes" id="UP000887579">
    <property type="component" value="Unplaced"/>
</dbReference>